<keyword evidence="1" id="KW-1133">Transmembrane helix</keyword>
<feature type="domain" description="Bacterial spore germination immunoglobulin-like" evidence="2">
    <location>
        <begin position="48"/>
        <end position="132"/>
    </location>
</feature>
<dbReference type="Pfam" id="PF10648">
    <property type="entry name" value="Gmad2"/>
    <property type="match status" value="1"/>
</dbReference>
<name>A0A1G2UU11_9BACT</name>
<proteinExistence type="predicted"/>
<comment type="caution">
    <text evidence="3">The sequence shown here is derived from an EMBL/GenBank/DDBJ whole genome shotgun (WGS) entry which is preliminary data.</text>
</comment>
<evidence type="ECO:0000259" key="2">
    <source>
        <dbReference type="Pfam" id="PF10648"/>
    </source>
</evidence>
<dbReference type="Proteomes" id="UP000176558">
    <property type="component" value="Unassembled WGS sequence"/>
</dbReference>
<keyword evidence="1" id="KW-0472">Membrane</keyword>
<evidence type="ECO:0000313" key="4">
    <source>
        <dbReference type="Proteomes" id="UP000176558"/>
    </source>
</evidence>
<gene>
    <name evidence="3" type="ORF">A3G99_02240</name>
</gene>
<keyword evidence="1" id="KW-0812">Transmembrane</keyword>
<accession>A0A1G2UU11</accession>
<dbReference type="InterPro" id="IPR018911">
    <property type="entry name" value="Gmad2_Ig-like_dom"/>
</dbReference>
<dbReference type="AlphaFoldDB" id="A0A1G2UU11"/>
<protein>
    <recommendedName>
        <fullName evidence="2">Bacterial spore germination immunoglobulin-like domain-containing protein</fullName>
    </recommendedName>
</protein>
<evidence type="ECO:0000313" key="3">
    <source>
        <dbReference type="EMBL" id="OHB12866.1"/>
    </source>
</evidence>
<dbReference type="EMBL" id="MHWT01000010">
    <property type="protein sequence ID" value="OHB12866.1"/>
    <property type="molecule type" value="Genomic_DNA"/>
</dbReference>
<reference evidence="3 4" key="1">
    <citation type="journal article" date="2016" name="Nat. Commun.">
        <title>Thousands of microbial genomes shed light on interconnected biogeochemical processes in an aquifer system.</title>
        <authorList>
            <person name="Anantharaman K."/>
            <person name="Brown C.T."/>
            <person name="Hug L.A."/>
            <person name="Sharon I."/>
            <person name="Castelle C.J."/>
            <person name="Probst A.J."/>
            <person name="Thomas B.C."/>
            <person name="Singh A."/>
            <person name="Wilkins M.J."/>
            <person name="Karaoz U."/>
            <person name="Brodie E.L."/>
            <person name="Williams K.H."/>
            <person name="Hubbard S.S."/>
            <person name="Banfield J.F."/>
        </authorList>
    </citation>
    <scope>NUCLEOTIDE SEQUENCE [LARGE SCALE GENOMIC DNA]</scope>
</reference>
<feature type="transmembrane region" description="Helical" evidence="1">
    <location>
        <begin position="6"/>
        <end position="24"/>
    </location>
</feature>
<evidence type="ECO:0000256" key="1">
    <source>
        <dbReference type="SAM" id="Phobius"/>
    </source>
</evidence>
<organism evidence="3 4">
    <name type="scientific">Candidatus Zambryskibacteria bacterium RIFCSPLOWO2_12_FULL_39_23</name>
    <dbReference type="NCBI Taxonomy" id="1802776"/>
    <lineage>
        <taxon>Bacteria</taxon>
        <taxon>Candidatus Zambryskiibacteriota</taxon>
    </lineage>
</organism>
<sequence>MKSKRIVIIILIILAGLIVWFGFFKVRTAVAPVEESKITYVNASIDLIQVTLPFPDAVTGKEFKVVGRARGYWFFEASFPVEVLDRNGNSLGIFVAQAKDEWMTENFVPFEVDIVVPQFYIGPAKLVLKKDNPSGLSEYDASISFPINIEY</sequence>